<dbReference type="FunFam" id="3.40.47.10:FF:000019">
    <property type="entry name" value="Polyketide synthase type I"/>
    <property type="match status" value="2"/>
</dbReference>
<evidence type="ECO:0000313" key="13">
    <source>
        <dbReference type="EMBL" id="ARZ67348.1"/>
    </source>
</evidence>
<sequence length="3637" mass="376048">MTGGHVLDLVTETATAVLRRAGRDVSAVTPNRPFQELGFDSLAAVDMHRRLTAGTGLTLPVTLVFDHPTPAALARHLHERLTGGTEPVTADRTTVRPACDEPVAIVGMACRYPGDVRSPEDLWRLVAGERDAVSGLPEDRGWDLEALFDTDPDRPGTSYVRSGGFLHDAAEFDAEFFGISPREATAMDPQQRLLLETSWEALERAGIAPGSVRGSGTGVFIGAEPQEYGPRLHEAPDGLEGYLLTGNATSVVSGRVAYALGLEGPTLTVDTACSGSLVALHLAVQSLRRGECDLALTGGVAVMAGPGTFTAFSRQRGLATDGRCKAFSADADGTGWAEGVGVLVVERLSDARRNGHRVLAVVRGTAINQDGASNGLTAPNGLAQQRVIHHALGDAGLSAADVDAVEAHGTGTRLGDPIEAQALLATYGRERPGDRPLWLGSLKSNIGHAQAAAGVGGVIKMVMALRAGTLPRTLHVQEPTPFVDWSAGTVELLTEARDWPATEERPRRAGVSSFGISGTNAHTIIEEAPRQPLPVDGPPAGPHAGTEHETPADGPAEGDRAERPAADVPPPAPVGTAGGDPAASPGAAPAEPVTLPWLLSARTPETLAAQAGRLRAHLAEGGPGAPWDAADIAYALATTRTAHEERAVLLTEAGAGERGQAALAALAAGEAAPGLLTGTARTGKLAVLFTGQGAQRTAMGRGLYEAFPVFAAALDEACGYLDLQLDHPLRDVLFAEDGTPGAALLHRTQYTQAALFAVETALFRLTESWGVTPDFVAGHSVGELTAAHVAGVLTLEDAALLVAARGRLMGEAPAGGAMVSLRATEDEVRAALVDGVDIAAVNGPAAVVISGDEEAVERVAAGFATAKRLNVSHAFHSAHMDAMLAEFADFAGILDYAPPRIPVVSNVTGRLATAEELCSPDYWVSHVRRAVRFADGIRTLDEQGVRTYLELGPDAVLTAMASGCLPDDRGVTFLAALRRDRPEPAEVTGALATLHTLGADVDWAAYFAARLPGRAPAPVDLPTYPFQRRRYWLETPAARGAAAGLGLVPVAHPLLAAELGLAEAGGLVLTGRISLRTHPWLADHAVAGTVLLPGTAFVELALQAGERTGCELLAELTLEAPLPLPAREAVRLQLTVSDPDATGRRTLEIHSRAETADDAEEAWTRHATGALEPTAADPADTGLTVWPPQDATPVELGDHYGELARQGYGYGPAFQGLRAVWRRGEEIFAEVVTERTDDTGSFLLHPALLDAALHAIPSETAELPFAWTGVTVHAVGAAALRVRIAPTASGVTLTVADGTGAPVADIGSLVLRPVSGELAAALHDSLFRPDLSPVQETGGTAAPVAEPAPGAPLTGPDAASACVLVRPATAADALALLQEWLAGDRPAGHRLAVAIGTGPAHAPVRGLVRSAQAEHPDRIVLTVTDGTEESEDALPAALGHALATGEPELVVRAGALAVPRLARVPVADGGGPAWSADGTVLITGGTGGLGAVLARHLTAEHGVRHLLLTSRRGADAPGAPALRDELEALGATVTLAACDVADRDALAGLLASVPAAHPLTAVVHAAGILDDGTVTSLTADRLAGVAAPKADAARHLHELTRDTELTAFVLFSSAAATLDGAGQGNYAAANAALDALARQRHAEGLPATALAWTLWAESGGMAGRLDEAALRRVARSGLPALTTRDALALFDAAMATGEPVLLPMRLDATALRARAGGVPWTLRGVVRPEARPTRRQARAAASAGTDAADDVLRRRLAALAAPERTEAVLDLVRTQVALVLGHTGPEAVATDRAFSAIGFDSLAAVELRNRLNTATGLRLPATLIFDYPTSEALTEHLLEALGIVAAPDTAGPSAADRAGDDDPIAIVGMSCRYPGGVTSPEGLWDLVAGGRDGVSVFPGNRGWDVEGLYDPDPDAAGRTYTIEGGFLHDAGEFDPEFFGISPREALAMDPQQRLLLEASWEAFERAGIEPSSLRGSRTGVFAGVMYHDFASRLRVVPEGLEGFLGNGGLGSVASGRVAYTFGLEGPAVTVDTACSSSLVALHWAIQALRSGECSLALAGGVTVMTTPDTFVDFSRQRGLAADGRCKAFAAGADGTGWAEGVGMLLVERLSDARRNGHQVLGVIRGSAVNQDGASNGLTAPNGPSQQRVIRQALASAGLSAADVDAVEGHGTGTVLGDPIEAQALLATYGQERADDQPLWLGSLKSNIGHAQAAAGVGGVIKMVMAMRNGVLPKTLHVDEPSPQVDWSEGAVELLTEAREWAAVDGRPRRAGVSSFGISGTNAHVIIEQAPAAEVATTDGDVVPPVVPWVVSGRSPEALEAQVAQVVGAAAGLDPVDVGFTLATARAQFEHRAVVVDGQTVKGRVLGGKVAALFTGQGAQRAGMGRELHAAYPVFAETFDAACAALKLDPTVLDDAELLARTENTQPALFAVEVALYRLVESWGVRPDFLAGHSIGEIAAAHVAGVFSLEDAGKLVAARAALMQALPSGGAMVSLRATEAEVRAVLADGVDIAAINGPSSVVISGDEAAVEQVAGHFEKARRLNVSHAFHSHRMDGMLAEFRKVAESLTYTVPSIPVVSNVTGTVADDLTSPEYWVRHVREAVRFADGVQTLHDQGVRTFLELGPDGVLSAMAQECLAEADDVAFVPALRKDRPEPAALVTALGRLHLTGARVDWPAFFAGTGARFTDLPTYPFQHQYFWLSASETEPGDVTAAGLGAAGHPLLGAAVEMPEGQLFTGRLSLRTHPWLADHAVGGVVILPGTAFVELAVRAADDCACATVDELTLEAPLVLPERDGVQLRVSVGEPEADGRRSLAVHSRREGDDIWVRHASGALTPEAGQPAFAFSEWPPAGAEPLAVEDVYDRFAALGLDYGPVFQGLTAAWSGHGTDEVYAEVALPEGADAAAFGLHPALLDSALHAIGLDAADSRAELPFAWSGVTLHATGATALRVRIAPAPGGVSLEAADPSGAPVASVGSLSLRPAEAGPAPAGRDSLFHVEWTSVSPDAAVPALPDGVWAVLGDGERPLASALRAAGLRAEALPGLPAPGADRPRPDVVVLDACAPHDGTGLPAAVRAATAPVLGALRTWLTDEHGDTARLVVVTRGAVSTAHPAGGTVDPAGAAVRGLVRAAQAEQPGRIVLVDLDGTGAADDAADALPSVLASCLASDEPEFALRDGSLLVPRLARTVDATPAAPGGFGGGTVLVTGGTGGLGALVARHLVAEHGVRSLLLTSRRGLDAPGAAGLRDELASLGADVTVAACDVADRPALEKLLEGVELSAVVHTAGVLDDGVISSLTPERLDTVFRPKVDAAWHLHELTAGMEGLSAFVLFSSVAGVLDASGQGNYAAANAFLDALAAHRRTLGLPAVSLAWGLWGGPNGMGAELGAADLRRMSRSGMLPLSEEDGLAGLDAGLDPAGRPVLVPMRLDVSAVRAQAGTDPVPHLLRGLVRVPARRSAAAPVSGAERPFAERVGALSPVERERALLELVRTEVAVVLGHPGPEAVEPARAFGQLGFDSLSAVELRNRLQTAAGLRLPATLIFDYPTSHALAEYLDSLLAPARETRKLSLEEELLRLEAAVGSERPDEEEHARIAARLRALASAWQALGAPPAEERSLESVTADELFDILDGELESLDLDD</sequence>
<evidence type="ECO:0000256" key="1">
    <source>
        <dbReference type="ARBA" id="ARBA00004792"/>
    </source>
</evidence>
<dbReference type="OrthoDB" id="9778690at2"/>
<evidence type="ECO:0000256" key="8">
    <source>
        <dbReference type="PROSITE-ProRule" id="PRU01363"/>
    </source>
</evidence>
<dbReference type="GO" id="GO:0006633">
    <property type="term" value="P:fatty acid biosynthetic process"/>
    <property type="evidence" value="ECO:0007669"/>
    <property type="project" value="InterPro"/>
</dbReference>
<gene>
    <name evidence="13" type="ORF">SMD11_1687</name>
</gene>
<keyword evidence="3" id="KW-0597">Phosphoprotein</keyword>
<evidence type="ECO:0000259" key="12">
    <source>
        <dbReference type="PROSITE" id="PS52019"/>
    </source>
</evidence>
<dbReference type="Gene3D" id="3.40.366.10">
    <property type="entry name" value="Malonyl-Coenzyme A Acyl Carrier Protein, domain 2"/>
    <property type="match status" value="2"/>
</dbReference>
<dbReference type="InterPro" id="IPR020807">
    <property type="entry name" value="PKS_DH"/>
</dbReference>
<dbReference type="InterPro" id="IPR014030">
    <property type="entry name" value="Ketoacyl_synth_N"/>
</dbReference>
<feature type="region of interest" description="Disordered" evidence="9">
    <location>
        <begin position="527"/>
        <end position="590"/>
    </location>
</feature>
<feature type="domain" description="Carrier" evidence="10">
    <location>
        <begin position="4"/>
        <end position="81"/>
    </location>
</feature>
<feature type="active site" description="Proton donor; for dehydratase activity" evidence="8">
    <location>
        <position position="1250"/>
    </location>
</feature>
<dbReference type="Pfam" id="PF00109">
    <property type="entry name" value="ketoacyl-synt"/>
    <property type="match status" value="2"/>
</dbReference>
<dbReference type="InterPro" id="IPR049551">
    <property type="entry name" value="PKS_DH_C"/>
</dbReference>
<dbReference type="Gene3D" id="3.40.47.10">
    <property type="match status" value="2"/>
</dbReference>
<feature type="compositionally biased region" description="Low complexity" evidence="9">
    <location>
        <begin position="579"/>
        <end position="590"/>
    </location>
</feature>
<dbReference type="InterPro" id="IPR042104">
    <property type="entry name" value="PKS_dehydratase_sf"/>
</dbReference>
<dbReference type="Gene3D" id="3.40.50.720">
    <property type="entry name" value="NAD(P)-binding Rossmann-like Domain"/>
    <property type="match status" value="2"/>
</dbReference>
<dbReference type="Pfam" id="PF00550">
    <property type="entry name" value="PP-binding"/>
    <property type="match status" value="3"/>
</dbReference>
<feature type="domain" description="Ketosynthase family 3 (KS3)" evidence="11">
    <location>
        <begin position="100"/>
        <end position="527"/>
    </location>
</feature>
<dbReference type="InterPro" id="IPR055123">
    <property type="entry name" value="SpnB-like_Rossmann"/>
</dbReference>
<protein>
    <recommendedName>
        <fullName evidence="15">Beta-ketoacyl synthase</fullName>
    </recommendedName>
</protein>
<evidence type="ECO:0000256" key="7">
    <source>
        <dbReference type="ARBA" id="ARBA00023315"/>
    </source>
</evidence>
<reference evidence="13 14" key="1">
    <citation type="submission" date="2017-06" db="EMBL/GenBank/DDBJ databases">
        <title>Streptomyces albireticuli Genome sequencing and assembly.</title>
        <authorList>
            <person name="Wang Y."/>
            <person name="Du B."/>
            <person name="Ding Y."/>
            <person name="Liu H."/>
            <person name="Hou Q."/>
            <person name="Liu K."/>
            <person name="Yao L."/>
            <person name="Wang C."/>
        </authorList>
    </citation>
    <scope>NUCLEOTIDE SEQUENCE [LARGE SCALE GENOMIC DNA]</scope>
    <source>
        <strain evidence="13 14">MDJK11</strain>
    </source>
</reference>
<dbReference type="SMART" id="SM00825">
    <property type="entry name" value="PKS_KS"/>
    <property type="match status" value="2"/>
</dbReference>
<dbReference type="Gene3D" id="3.30.70.3290">
    <property type="match status" value="2"/>
</dbReference>
<feature type="active site" description="Proton acceptor; for dehydratase activity" evidence="8">
    <location>
        <position position="1084"/>
    </location>
</feature>
<dbReference type="InterPro" id="IPR050091">
    <property type="entry name" value="PKS_NRPS_Biosynth_Enz"/>
</dbReference>
<dbReference type="PROSITE" id="PS52004">
    <property type="entry name" value="KS3_2"/>
    <property type="match status" value="2"/>
</dbReference>
<dbReference type="SMART" id="SM01294">
    <property type="entry name" value="PKS_PP_betabranch"/>
    <property type="match status" value="3"/>
</dbReference>
<dbReference type="EMBL" id="CP021744">
    <property type="protein sequence ID" value="ARZ67348.1"/>
    <property type="molecule type" value="Genomic_DNA"/>
</dbReference>
<proteinExistence type="predicted"/>
<dbReference type="InterPro" id="IPR049552">
    <property type="entry name" value="PKS_DH_N"/>
</dbReference>
<dbReference type="PROSITE" id="PS50075">
    <property type="entry name" value="CARRIER"/>
    <property type="match status" value="3"/>
</dbReference>
<evidence type="ECO:0000256" key="2">
    <source>
        <dbReference type="ARBA" id="ARBA00022450"/>
    </source>
</evidence>
<dbReference type="Pfam" id="PF00698">
    <property type="entry name" value="Acyl_transf_1"/>
    <property type="match status" value="2"/>
</dbReference>
<dbReference type="InterPro" id="IPR032821">
    <property type="entry name" value="PKS_assoc"/>
</dbReference>
<feature type="region of interest" description="Disordered" evidence="9">
    <location>
        <begin position="1332"/>
        <end position="1353"/>
    </location>
</feature>
<keyword evidence="5" id="KW-0045">Antibiotic biosynthesis</keyword>
<dbReference type="InterPro" id="IPR036736">
    <property type="entry name" value="ACP-like_sf"/>
</dbReference>
<dbReference type="InterPro" id="IPR013968">
    <property type="entry name" value="PKS_KR"/>
</dbReference>
<dbReference type="Proteomes" id="UP000195755">
    <property type="component" value="Chromosome"/>
</dbReference>
<feature type="compositionally biased region" description="Basic and acidic residues" evidence="9">
    <location>
        <begin position="545"/>
        <end position="565"/>
    </location>
</feature>
<dbReference type="InterPro" id="IPR016035">
    <property type="entry name" value="Acyl_Trfase/lysoPLipase"/>
</dbReference>
<evidence type="ECO:0000313" key="14">
    <source>
        <dbReference type="Proteomes" id="UP000195755"/>
    </source>
</evidence>
<dbReference type="SUPFAM" id="SSF55048">
    <property type="entry name" value="Probable ACP-binding domain of malonyl-CoA ACP transacylase"/>
    <property type="match status" value="2"/>
</dbReference>
<evidence type="ECO:0000256" key="6">
    <source>
        <dbReference type="ARBA" id="ARBA00023268"/>
    </source>
</evidence>
<accession>A0A1Z2KZ74</accession>
<dbReference type="PROSITE" id="PS52019">
    <property type="entry name" value="PKS_MFAS_DH"/>
    <property type="match status" value="2"/>
</dbReference>
<dbReference type="Gene3D" id="1.10.1200.10">
    <property type="entry name" value="ACP-like"/>
    <property type="match status" value="3"/>
</dbReference>
<dbReference type="GO" id="GO:0031177">
    <property type="term" value="F:phosphopantetheine binding"/>
    <property type="evidence" value="ECO:0007669"/>
    <property type="project" value="InterPro"/>
</dbReference>
<dbReference type="Pfam" id="PF16197">
    <property type="entry name" value="KAsynt_C_assoc"/>
    <property type="match status" value="1"/>
</dbReference>
<feature type="active site" description="Proton acceptor; for dehydratase activity" evidence="8">
    <location>
        <position position="2750"/>
    </location>
</feature>
<dbReference type="CDD" id="cd00833">
    <property type="entry name" value="PKS"/>
    <property type="match status" value="2"/>
</dbReference>
<feature type="domain" description="Carrier" evidence="10">
    <location>
        <begin position="3480"/>
        <end position="3555"/>
    </location>
</feature>
<feature type="region of interest" description="C-terminal hotdog fold" evidence="8">
    <location>
        <begin position="2852"/>
        <end position="2987"/>
    </location>
</feature>
<dbReference type="Pfam" id="PF02801">
    <property type="entry name" value="Ketoacyl-synt_C"/>
    <property type="match status" value="2"/>
</dbReference>
<feature type="region of interest" description="N-terminal hotdog fold" evidence="8">
    <location>
        <begin position="2720"/>
        <end position="2840"/>
    </location>
</feature>
<dbReference type="KEGG" id="salj:SMD11_1687"/>
<dbReference type="Pfam" id="PF21089">
    <property type="entry name" value="PKS_DH_N"/>
    <property type="match status" value="2"/>
</dbReference>
<dbReference type="InterPro" id="IPR049900">
    <property type="entry name" value="PKS_mFAS_DH"/>
</dbReference>
<feature type="region of interest" description="N-terminal hotdog fold" evidence="8">
    <location>
        <begin position="1052"/>
        <end position="1178"/>
    </location>
</feature>
<feature type="domain" description="PKS/mFAS DH" evidence="12">
    <location>
        <begin position="2720"/>
        <end position="2987"/>
    </location>
</feature>
<dbReference type="Pfam" id="PF08659">
    <property type="entry name" value="KR"/>
    <property type="match status" value="2"/>
</dbReference>
<dbReference type="InterPro" id="IPR014031">
    <property type="entry name" value="Ketoacyl_synth_C"/>
</dbReference>
<dbReference type="SMART" id="SM00827">
    <property type="entry name" value="PKS_AT"/>
    <property type="match status" value="2"/>
</dbReference>
<dbReference type="SUPFAM" id="SSF52151">
    <property type="entry name" value="FabD/lysophospholipase-like"/>
    <property type="match status" value="2"/>
</dbReference>
<dbReference type="InterPro" id="IPR009081">
    <property type="entry name" value="PP-bd_ACP"/>
</dbReference>
<feature type="domain" description="PKS/mFAS DH" evidence="12">
    <location>
        <begin position="1052"/>
        <end position="1336"/>
    </location>
</feature>
<keyword evidence="7" id="KW-0012">Acyltransferase</keyword>
<dbReference type="SUPFAM" id="SSF53901">
    <property type="entry name" value="Thiolase-like"/>
    <property type="match status" value="2"/>
</dbReference>
<dbReference type="GO" id="GO:0033068">
    <property type="term" value="P:macrolide biosynthetic process"/>
    <property type="evidence" value="ECO:0007669"/>
    <property type="project" value="UniProtKB-ARBA"/>
</dbReference>
<dbReference type="PROSITE" id="PS00606">
    <property type="entry name" value="KS3_1"/>
    <property type="match status" value="1"/>
</dbReference>
<dbReference type="GO" id="GO:0004312">
    <property type="term" value="F:fatty acid synthase activity"/>
    <property type="evidence" value="ECO:0007669"/>
    <property type="project" value="TreeGrafter"/>
</dbReference>
<comment type="pathway">
    <text evidence="1">Antibiotic biosynthesis.</text>
</comment>
<dbReference type="InterPro" id="IPR014043">
    <property type="entry name" value="Acyl_transferase_dom"/>
</dbReference>
<feature type="region of interest" description="C-terminal hotdog fold" evidence="8">
    <location>
        <begin position="1191"/>
        <end position="1336"/>
    </location>
</feature>
<feature type="compositionally biased region" description="Low complexity" evidence="9">
    <location>
        <begin position="1338"/>
        <end position="1352"/>
    </location>
</feature>
<dbReference type="SMART" id="SM00826">
    <property type="entry name" value="PKS_DH"/>
    <property type="match status" value="2"/>
</dbReference>
<dbReference type="PANTHER" id="PTHR43775">
    <property type="entry name" value="FATTY ACID SYNTHASE"/>
    <property type="match status" value="1"/>
</dbReference>
<keyword evidence="6" id="KW-0511">Multifunctional enzyme</keyword>
<dbReference type="SUPFAM" id="SSF51735">
    <property type="entry name" value="NAD(P)-binding Rossmann-fold domains"/>
    <property type="match status" value="4"/>
</dbReference>
<name>A0A1Z2KZ74_9ACTN</name>
<dbReference type="CDD" id="cd08956">
    <property type="entry name" value="KR_3_FAS_SDR_x"/>
    <property type="match status" value="2"/>
</dbReference>
<evidence type="ECO:0000259" key="10">
    <source>
        <dbReference type="PROSITE" id="PS50075"/>
    </source>
</evidence>
<keyword evidence="4" id="KW-0808">Transferase</keyword>
<evidence type="ECO:0000259" key="11">
    <source>
        <dbReference type="PROSITE" id="PS52004"/>
    </source>
</evidence>
<evidence type="ECO:0000256" key="5">
    <source>
        <dbReference type="ARBA" id="ARBA00023194"/>
    </source>
</evidence>
<feature type="compositionally biased region" description="Pro residues" evidence="9">
    <location>
        <begin position="531"/>
        <end position="541"/>
    </location>
</feature>
<dbReference type="InterPro" id="IPR020841">
    <property type="entry name" value="PKS_Beta-ketoAc_synthase_dom"/>
</dbReference>
<evidence type="ECO:0000256" key="4">
    <source>
        <dbReference type="ARBA" id="ARBA00022679"/>
    </source>
</evidence>
<dbReference type="Pfam" id="PF14765">
    <property type="entry name" value="PS-DH"/>
    <property type="match status" value="2"/>
</dbReference>
<dbReference type="SMART" id="SM00823">
    <property type="entry name" value="PKS_PP"/>
    <property type="match status" value="3"/>
</dbReference>
<evidence type="ECO:0000256" key="9">
    <source>
        <dbReference type="SAM" id="MobiDB-lite"/>
    </source>
</evidence>
<dbReference type="Pfam" id="PF22953">
    <property type="entry name" value="SpnB_Rossmann"/>
    <property type="match status" value="1"/>
</dbReference>
<dbReference type="InterPro" id="IPR006162">
    <property type="entry name" value="Ppantetheine_attach_site"/>
</dbReference>
<feature type="active site" description="Proton donor; for dehydratase activity" evidence="8">
    <location>
        <position position="2913"/>
    </location>
</feature>
<dbReference type="InterPro" id="IPR016036">
    <property type="entry name" value="Malonyl_transacylase_ACP-bd"/>
</dbReference>
<feature type="domain" description="Carrier" evidence="10">
    <location>
        <begin position="1766"/>
        <end position="1841"/>
    </location>
</feature>
<dbReference type="PANTHER" id="PTHR43775:SF51">
    <property type="entry name" value="INACTIVE PHENOLPHTHIOCEROL SYNTHESIS POLYKETIDE SYNTHASE TYPE I PKS1-RELATED"/>
    <property type="match status" value="1"/>
</dbReference>
<organism evidence="13 14">
    <name type="scientific">Streptomyces albireticuli</name>
    <dbReference type="NCBI Taxonomy" id="1940"/>
    <lineage>
        <taxon>Bacteria</taxon>
        <taxon>Bacillati</taxon>
        <taxon>Actinomycetota</taxon>
        <taxon>Actinomycetes</taxon>
        <taxon>Kitasatosporales</taxon>
        <taxon>Streptomycetaceae</taxon>
        <taxon>Streptomyces</taxon>
    </lineage>
</organism>
<dbReference type="SUPFAM" id="SSF47336">
    <property type="entry name" value="ACP-like"/>
    <property type="match status" value="3"/>
</dbReference>
<dbReference type="InterPro" id="IPR057326">
    <property type="entry name" value="KR_dom"/>
</dbReference>
<dbReference type="PROSITE" id="PS00012">
    <property type="entry name" value="PHOSPHOPANTETHEINE"/>
    <property type="match status" value="2"/>
</dbReference>
<dbReference type="Gene3D" id="3.10.129.110">
    <property type="entry name" value="Polyketide synthase dehydratase"/>
    <property type="match status" value="2"/>
</dbReference>
<evidence type="ECO:0008006" key="15">
    <source>
        <dbReference type="Google" id="ProtNLM"/>
    </source>
</evidence>
<dbReference type="SMART" id="SM00822">
    <property type="entry name" value="PKS_KR"/>
    <property type="match status" value="2"/>
</dbReference>
<dbReference type="GO" id="GO:0004315">
    <property type="term" value="F:3-oxoacyl-[acyl-carrier-protein] synthase activity"/>
    <property type="evidence" value="ECO:0007669"/>
    <property type="project" value="InterPro"/>
</dbReference>
<keyword evidence="2" id="KW-0596">Phosphopantetheine</keyword>
<dbReference type="InterPro" id="IPR001227">
    <property type="entry name" value="Ac_transferase_dom_sf"/>
</dbReference>
<dbReference type="InterPro" id="IPR036291">
    <property type="entry name" value="NAD(P)-bd_dom_sf"/>
</dbReference>
<evidence type="ECO:0000256" key="3">
    <source>
        <dbReference type="ARBA" id="ARBA00022553"/>
    </source>
</evidence>
<dbReference type="InterPro" id="IPR016039">
    <property type="entry name" value="Thiolase-like"/>
</dbReference>
<dbReference type="InterPro" id="IPR020806">
    <property type="entry name" value="PKS_PP-bd"/>
</dbReference>
<dbReference type="InterPro" id="IPR018201">
    <property type="entry name" value="Ketoacyl_synth_AS"/>
</dbReference>
<feature type="domain" description="Ketosynthase family 3 (KS3)" evidence="11">
    <location>
        <begin position="1861"/>
        <end position="2288"/>
    </location>
</feature>
<dbReference type="FunFam" id="1.10.1200.10:FF:000007">
    <property type="entry name" value="Probable polyketide synthase pks17"/>
    <property type="match status" value="2"/>
</dbReference>